<dbReference type="InterPro" id="IPR009045">
    <property type="entry name" value="Zn_M74/Hedgehog-like"/>
</dbReference>
<dbReference type="EMBL" id="CP011340">
    <property type="protein sequence ID" value="ALC19024.1"/>
    <property type="molecule type" value="Genomic_DNA"/>
</dbReference>
<dbReference type="Proteomes" id="UP000060513">
    <property type="component" value="Chromosome"/>
</dbReference>
<accession>A0A0M5ISM5</accession>
<dbReference type="KEGG" id="spri:SPRI_0718"/>
<name>A0A0M5ISM5_STRPR</name>
<sequence>MSEIVLMSDPKVAAIPVAECGGRLVDVRQDSSLLIDSRKQDPEDAYAYRREGVVERLLRAQELLPRGLRLLFVEGYRPPSLQRAYFEEYTGQL</sequence>
<dbReference type="AlphaFoldDB" id="A0A0M5ISM5"/>
<gene>
    <name evidence="1" type="ORF">SPRI_0718</name>
</gene>
<organism evidence="1">
    <name type="scientific">Streptomyces pristinaespiralis</name>
    <dbReference type="NCBI Taxonomy" id="38300"/>
    <lineage>
        <taxon>Bacteria</taxon>
        <taxon>Bacillati</taxon>
        <taxon>Actinomycetota</taxon>
        <taxon>Actinomycetes</taxon>
        <taxon>Kitasatosporales</taxon>
        <taxon>Streptomycetaceae</taxon>
        <taxon>Streptomyces</taxon>
    </lineage>
</organism>
<evidence type="ECO:0000313" key="1">
    <source>
        <dbReference type="EMBL" id="ALC19024.1"/>
    </source>
</evidence>
<dbReference type="SUPFAM" id="SSF55166">
    <property type="entry name" value="Hedgehog/DD-peptidase"/>
    <property type="match status" value="1"/>
</dbReference>
<protein>
    <submittedName>
        <fullName evidence="1">Dipeptidase</fullName>
    </submittedName>
</protein>
<evidence type="ECO:0000313" key="2">
    <source>
        <dbReference type="Proteomes" id="UP000060513"/>
    </source>
</evidence>
<dbReference type="PATRIC" id="fig|38300.4.peg.773"/>
<reference evidence="1 2" key="1">
    <citation type="submission" date="2015-08" db="EMBL/GenBank/DDBJ databases">
        <title>Genome sequence of the pristinamycin over-producing bacterium Streptomyces pristinaespiralis HCCB10218.</title>
        <authorList>
            <person name="Tian J."/>
            <person name="Yang J."/>
            <person name="Li L."/>
            <person name="Ruan L."/>
            <person name="Wei W."/>
            <person name="Zheng G."/>
            <person name="Wei Z."/>
            <person name="Yang S."/>
            <person name="Ge M."/>
            <person name="Jiang W."/>
            <person name="Lu Y."/>
        </authorList>
    </citation>
    <scope>NUCLEOTIDE SEQUENCE [LARGE SCALE GENOMIC DNA]</scope>
    <source>
        <strain evidence="1 2">HCCB 10218</strain>
    </source>
</reference>
<proteinExistence type="predicted"/>
<dbReference type="Gene3D" id="3.30.1380.10">
    <property type="match status" value="1"/>
</dbReference>
<dbReference type="STRING" id="38300.SPRI_0718"/>